<comment type="caution">
    <text evidence="3">The sequence shown here is derived from an EMBL/GenBank/DDBJ whole genome shotgun (WGS) entry which is preliminary data.</text>
</comment>
<dbReference type="SUPFAM" id="SSF50974">
    <property type="entry name" value="Nitrous oxide reductase, N-terminal domain"/>
    <property type="match status" value="1"/>
</dbReference>
<evidence type="ECO:0000256" key="2">
    <source>
        <dbReference type="SAM" id="SignalP"/>
    </source>
</evidence>
<protein>
    <recommendedName>
        <fullName evidence="5">ABC transporter</fullName>
    </recommendedName>
</protein>
<name>A0A839RH18_9ACTN</name>
<feature type="signal peptide" evidence="2">
    <location>
        <begin position="1"/>
        <end position="19"/>
    </location>
</feature>
<sequence>MTRCLASIPVAVLAAVLVACTPAPDTPEPDPAADQTEPTALGDGHGAIPGAQEVAEPQLHLLTIDPDGEIRHLDLLDESVATLGTVDGVEALTTEGRYAYAVRPDAGAVTVVDSGVWTWSHIDHFHYYRAEPSILGDVTGAGGPATVSANDAGAGIFFPDSGEAVVLAAGTLGEGSLEERFRITGAPHDGLVVPIGNRALVTEPDADGFTGRILALDELGEPLGATVDCADARGTITTVVGTVIGCRDGAVLATATDDGVEFEHIPYPTGDAPPSDEFRARKDRPTVAAVAGDSGDSGSSSIWLLDTRNREWTLIDVGEPILQATAVANADDHLLALTAEGRVLVLSGETGELLAATDQLVAESVADPERRPGLELTADQQRAYINGPAEKKLFEIDFADDARIARVFDTDAEPKFVVETGR</sequence>
<dbReference type="AlphaFoldDB" id="A0A839RH18"/>
<accession>A0A839RH18</accession>
<evidence type="ECO:0000313" key="3">
    <source>
        <dbReference type="EMBL" id="MBB3035905.1"/>
    </source>
</evidence>
<gene>
    <name evidence="3" type="ORF">FHU29_000339</name>
</gene>
<dbReference type="InterPro" id="IPR011045">
    <property type="entry name" value="N2O_reductase_N"/>
</dbReference>
<evidence type="ECO:0000313" key="4">
    <source>
        <dbReference type="Proteomes" id="UP000567922"/>
    </source>
</evidence>
<feature type="region of interest" description="Disordered" evidence="1">
    <location>
        <begin position="25"/>
        <end position="49"/>
    </location>
</feature>
<dbReference type="Proteomes" id="UP000567922">
    <property type="component" value="Unassembled WGS sequence"/>
</dbReference>
<proteinExistence type="predicted"/>
<evidence type="ECO:0008006" key="5">
    <source>
        <dbReference type="Google" id="ProtNLM"/>
    </source>
</evidence>
<reference evidence="3 4" key="1">
    <citation type="submission" date="2020-08" db="EMBL/GenBank/DDBJ databases">
        <title>Sequencing the genomes of 1000 actinobacteria strains.</title>
        <authorList>
            <person name="Klenk H.-P."/>
        </authorList>
    </citation>
    <scope>NUCLEOTIDE SEQUENCE [LARGE SCALE GENOMIC DNA]</scope>
    <source>
        <strain evidence="3 4">DSM 45258</strain>
    </source>
</reference>
<keyword evidence="2" id="KW-0732">Signal</keyword>
<feature type="chain" id="PRO_5038754047" description="ABC transporter" evidence="2">
    <location>
        <begin position="20"/>
        <end position="422"/>
    </location>
</feature>
<dbReference type="RefSeq" id="WP_064439599.1">
    <property type="nucleotide sequence ID" value="NZ_BDDI01000005.1"/>
</dbReference>
<dbReference type="OrthoDB" id="60524at2"/>
<evidence type="ECO:0000256" key="1">
    <source>
        <dbReference type="SAM" id="MobiDB-lite"/>
    </source>
</evidence>
<keyword evidence="4" id="KW-1185">Reference proteome</keyword>
<dbReference type="PROSITE" id="PS51257">
    <property type="entry name" value="PROKAR_LIPOPROTEIN"/>
    <property type="match status" value="1"/>
</dbReference>
<dbReference type="EMBL" id="JACHWS010000001">
    <property type="protein sequence ID" value="MBB3035905.1"/>
    <property type="molecule type" value="Genomic_DNA"/>
</dbReference>
<organism evidence="3 4">
    <name type="scientific">Hoyosella altamirensis</name>
    <dbReference type="NCBI Taxonomy" id="616997"/>
    <lineage>
        <taxon>Bacteria</taxon>
        <taxon>Bacillati</taxon>
        <taxon>Actinomycetota</taxon>
        <taxon>Actinomycetes</taxon>
        <taxon>Mycobacteriales</taxon>
        <taxon>Hoyosellaceae</taxon>
        <taxon>Hoyosella</taxon>
    </lineage>
</organism>